<name>A0A507BUQ3_9FUNG</name>
<evidence type="ECO:0000313" key="2">
    <source>
        <dbReference type="EMBL" id="TPX32667.1"/>
    </source>
</evidence>
<dbReference type="Proteomes" id="UP000320475">
    <property type="component" value="Unassembled WGS sequence"/>
</dbReference>
<protein>
    <submittedName>
        <fullName evidence="2">Uncharacterized protein</fullName>
    </submittedName>
</protein>
<dbReference type="AlphaFoldDB" id="A0A507BUQ3"/>
<evidence type="ECO:0000256" key="1">
    <source>
        <dbReference type="SAM" id="SignalP"/>
    </source>
</evidence>
<dbReference type="VEuPathDB" id="FungiDB:SeMB42_g00432"/>
<organism evidence="2 3">
    <name type="scientific">Synchytrium endobioticum</name>
    <dbReference type="NCBI Taxonomy" id="286115"/>
    <lineage>
        <taxon>Eukaryota</taxon>
        <taxon>Fungi</taxon>
        <taxon>Fungi incertae sedis</taxon>
        <taxon>Chytridiomycota</taxon>
        <taxon>Chytridiomycota incertae sedis</taxon>
        <taxon>Chytridiomycetes</taxon>
        <taxon>Synchytriales</taxon>
        <taxon>Synchytriaceae</taxon>
        <taxon>Synchytrium</taxon>
    </lineage>
</organism>
<comment type="caution">
    <text evidence="2">The sequence shown here is derived from an EMBL/GenBank/DDBJ whole genome shotgun (WGS) entry which is preliminary data.</text>
</comment>
<accession>A0A507BUQ3</accession>
<reference evidence="2 3" key="1">
    <citation type="journal article" date="2019" name="Sci. Rep.">
        <title>Comparative genomics of chytrid fungi reveal insights into the obligate biotrophic and pathogenic lifestyle of Synchytrium endobioticum.</title>
        <authorList>
            <person name="van de Vossenberg B.T.L.H."/>
            <person name="Warris S."/>
            <person name="Nguyen H.D.T."/>
            <person name="van Gent-Pelzer M.P.E."/>
            <person name="Joly D.L."/>
            <person name="van de Geest H.C."/>
            <person name="Bonants P.J.M."/>
            <person name="Smith D.S."/>
            <person name="Levesque C.A."/>
            <person name="van der Lee T.A.J."/>
        </authorList>
    </citation>
    <scope>NUCLEOTIDE SEQUENCE [LARGE SCALE GENOMIC DNA]</scope>
    <source>
        <strain evidence="2 3">LEV6574</strain>
    </source>
</reference>
<proteinExistence type="predicted"/>
<keyword evidence="1" id="KW-0732">Signal</keyword>
<feature type="non-terminal residue" evidence="2">
    <location>
        <position position="471"/>
    </location>
</feature>
<evidence type="ECO:0000313" key="3">
    <source>
        <dbReference type="Proteomes" id="UP000320475"/>
    </source>
</evidence>
<feature type="signal peptide" evidence="1">
    <location>
        <begin position="1"/>
        <end position="29"/>
    </location>
</feature>
<dbReference type="EMBL" id="QEAM01000954">
    <property type="protein sequence ID" value="TPX32667.1"/>
    <property type="molecule type" value="Genomic_DNA"/>
</dbReference>
<gene>
    <name evidence="2" type="ORF">SeLEV6574_g08447</name>
</gene>
<feature type="chain" id="PRO_5021335977" evidence="1">
    <location>
        <begin position="30"/>
        <end position="471"/>
    </location>
</feature>
<sequence>MLFPIKLPSSKWMSILLSVSITLSSLVLSSPIPAGSSGIPDLNVDTREAYSREMIDDYTVVHIMPYVIPVEVGLNLCDLKTPPTYRMSLATLVCHWQALENLRLFNGPVKDMWFSVPWVEHLQNQYTDWIMFVMQASDFGNGAVGDLGEASLPQAPPTKEQLRYWVVLLHERRYALAHPETLESQFMVDNLARMIRQLASSNTDKTVWIDDLTLRRMMPYVIPEGIPVIFDDLMKWPSKEMSLETLKLHLEALNNLNMQYLPFRLEHFDNFRVEHLQNQYTDWIMSVMQASDFGNEAVGDLGEASLPQAPLTKEKLLRGIWLLRERRSQLAQRTLEGECDKLDSIIKIRLSSSECEPGMSLDKIWPDFILVSMLPRVIPKEVGLTFDDLMAKPTAGMDLEMLAYHWEALENLQLWECRESSFHVPRLDKLQRQYTSRIKAIAGTEAFDQQGPFGRDRLMVEHLLDLYMARI</sequence>